<keyword evidence="3" id="KW-1185">Reference proteome</keyword>
<dbReference type="EMBL" id="LHPG02000014">
    <property type="protein sequence ID" value="PRW39125.1"/>
    <property type="molecule type" value="Genomic_DNA"/>
</dbReference>
<protein>
    <submittedName>
        <fullName evidence="2">Secretion system E</fullName>
    </submittedName>
</protein>
<dbReference type="Proteomes" id="UP000239899">
    <property type="component" value="Unassembled WGS sequence"/>
</dbReference>
<comment type="caution">
    <text evidence="2">The sequence shown here is derived from an EMBL/GenBank/DDBJ whole genome shotgun (WGS) entry which is preliminary data.</text>
</comment>
<feature type="region of interest" description="Disordered" evidence="1">
    <location>
        <begin position="33"/>
        <end position="56"/>
    </location>
</feature>
<dbReference type="OrthoDB" id="520255at2759"/>
<gene>
    <name evidence="2" type="ORF">C2E21_6884</name>
</gene>
<accession>A0A2P6TIQ8</accession>
<sequence length="518" mass="57107">MASAGGAGAAAAPDPALYFQPVDERDAVVTLLLPPEAKEAAEQPTTRGGKRRRSEAAAAAERIVTHDASAYLLKSASPKFRAALERWNESGAKELKFKCGSEEEAECWGHLLDCIHSMGRQLPPDLDAVLRLLLLAREQAAEPVVAACLWQLSSKADQLPAAACLALLSHLETGVSEHAELRSLGSNLLAAACGRTLQLLSQDAAVRSDAAVQAQLLAYLGPLQHMLNDLQRRDLFLSLPFELLRDCIFLDGNVNADAEVTVLAAFAMWADANLNYGGSTGRDIIAICSRIRFPALPAGMLRNYWDHWTLLRHYFDPMSDVMYRAIVASSDPQQLRMWRRELDKEGNADDESAVARFKAKCSSWWRPRDPPLAATAGPAEFEVKLERPDAGDAGVNSIRKYWMGYWWSIMATKEESGRLGIYIMPSIAHQGSSRNKGTPEALSFCMEVDYKFSLSGSNCSWTRSSRGFVYPCQRTGHGFRYCKADNGQRITWDAFWEEGSPWLVHGAAHVCFTLQVPA</sequence>
<evidence type="ECO:0000256" key="1">
    <source>
        <dbReference type="SAM" id="MobiDB-lite"/>
    </source>
</evidence>
<proteinExistence type="predicted"/>
<reference evidence="2 3" key="1">
    <citation type="journal article" date="2018" name="Plant J.">
        <title>Genome sequences of Chlorella sorokiniana UTEX 1602 and Micractinium conductrix SAG 241.80: implications to maltose excretion by a green alga.</title>
        <authorList>
            <person name="Arriola M.B."/>
            <person name="Velmurugan N."/>
            <person name="Zhang Y."/>
            <person name="Plunkett M.H."/>
            <person name="Hondzo H."/>
            <person name="Barney B.M."/>
        </authorList>
    </citation>
    <scope>NUCLEOTIDE SEQUENCE [LARGE SCALE GENOMIC DNA]</scope>
    <source>
        <strain evidence="3">UTEX 1602</strain>
    </source>
</reference>
<evidence type="ECO:0000313" key="2">
    <source>
        <dbReference type="EMBL" id="PRW39125.1"/>
    </source>
</evidence>
<dbReference type="AlphaFoldDB" id="A0A2P6TIQ8"/>
<evidence type="ECO:0000313" key="3">
    <source>
        <dbReference type="Proteomes" id="UP000239899"/>
    </source>
</evidence>
<organism evidence="2 3">
    <name type="scientific">Chlorella sorokiniana</name>
    <name type="common">Freshwater green alga</name>
    <dbReference type="NCBI Taxonomy" id="3076"/>
    <lineage>
        <taxon>Eukaryota</taxon>
        <taxon>Viridiplantae</taxon>
        <taxon>Chlorophyta</taxon>
        <taxon>core chlorophytes</taxon>
        <taxon>Trebouxiophyceae</taxon>
        <taxon>Chlorellales</taxon>
        <taxon>Chlorellaceae</taxon>
        <taxon>Chlorella clade</taxon>
        <taxon>Chlorella</taxon>
    </lineage>
</organism>
<name>A0A2P6TIQ8_CHLSO</name>